<keyword evidence="1" id="KW-0732">Signal</keyword>
<feature type="chain" id="PRO_5002721517" description="DUF676 domain-containing protein" evidence="1">
    <location>
        <begin position="20"/>
        <end position="531"/>
    </location>
</feature>
<protein>
    <recommendedName>
        <fullName evidence="4">DUF676 domain-containing protein</fullName>
    </recommendedName>
</protein>
<feature type="signal peptide" evidence="1">
    <location>
        <begin position="1"/>
        <end position="19"/>
    </location>
</feature>
<dbReference type="HOGENOM" id="CLU_535159_0_0_6"/>
<dbReference type="InterPro" id="IPR029058">
    <property type="entry name" value="AB_hydrolase_fold"/>
</dbReference>
<dbReference type="STRING" id="425104.Ssed_2555"/>
<name>A8FWD9_SHESH</name>
<dbReference type="RefSeq" id="WP_012142895.1">
    <property type="nucleotide sequence ID" value="NC_009831.1"/>
</dbReference>
<dbReference type="KEGG" id="sse:Ssed_2555"/>
<evidence type="ECO:0008006" key="4">
    <source>
        <dbReference type="Google" id="ProtNLM"/>
    </source>
</evidence>
<dbReference type="OrthoDB" id="869379at2"/>
<evidence type="ECO:0000313" key="2">
    <source>
        <dbReference type="EMBL" id="ABV37162.1"/>
    </source>
</evidence>
<dbReference type="EMBL" id="CP000821">
    <property type="protein sequence ID" value="ABV37162.1"/>
    <property type="molecule type" value="Genomic_DNA"/>
</dbReference>
<dbReference type="Proteomes" id="UP000002015">
    <property type="component" value="Chromosome"/>
</dbReference>
<gene>
    <name evidence="2" type="ordered locus">Ssed_2555</name>
</gene>
<accession>A8FWD9</accession>
<reference evidence="2 3" key="1">
    <citation type="submission" date="2007-08" db="EMBL/GenBank/DDBJ databases">
        <title>Complete sequence of Shewanella sediminis HAW-EB3.</title>
        <authorList>
            <consortium name="US DOE Joint Genome Institute"/>
            <person name="Copeland A."/>
            <person name="Lucas S."/>
            <person name="Lapidus A."/>
            <person name="Barry K."/>
            <person name="Glavina del Rio T."/>
            <person name="Dalin E."/>
            <person name="Tice H."/>
            <person name="Pitluck S."/>
            <person name="Chertkov O."/>
            <person name="Brettin T."/>
            <person name="Bruce D."/>
            <person name="Detter J.C."/>
            <person name="Han C."/>
            <person name="Schmutz J."/>
            <person name="Larimer F."/>
            <person name="Land M."/>
            <person name="Hauser L."/>
            <person name="Kyrpides N."/>
            <person name="Kim E."/>
            <person name="Zhao J.-S."/>
            <person name="Richardson P."/>
        </authorList>
    </citation>
    <scope>NUCLEOTIDE SEQUENCE [LARGE SCALE GENOMIC DNA]</scope>
    <source>
        <strain evidence="2 3">HAW-EB3</strain>
    </source>
</reference>
<evidence type="ECO:0000256" key="1">
    <source>
        <dbReference type="SAM" id="SignalP"/>
    </source>
</evidence>
<dbReference type="eggNOG" id="COG1075">
    <property type="taxonomic scope" value="Bacteria"/>
</dbReference>
<dbReference type="SUPFAM" id="SSF53474">
    <property type="entry name" value="alpha/beta-Hydrolases"/>
    <property type="match status" value="1"/>
</dbReference>
<dbReference type="Gene3D" id="3.40.50.1820">
    <property type="entry name" value="alpha/beta hydrolase"/>
    <property type="match status" value="1"/>
</dbReference>
<dbReference type="AlphaFoldDB" id="A8FWD9"/>
<sequence length="531" mass="59045" precursor="true">MLRITALLTAILFPAYVLANADFPSHVGKSPFSFDKNNIPSNTFVVSDKGQDNDVYLKRDDSKIFDYQFSLKIDRYVGDITKLKENKLISEKFVISMPVFDVDNESALEDCDYDGEPDQLTPEVDEVYFNGEKIGVLSGSNELWVQNRFELDISKLNLPTSQGEVSENVVQIRIDAGNEFVELSSGKIGCQKWAVEIDYVTLEYEVVDPVLLIVGLGGSPDVMTSAQSNYIGLMDKLGIPYQIASHDLSAQIDSCIDGGTPSFIEHGRNVRSVAVEFSETLKTNEFNLIAHSKGGLDSRWFIKNINAEPLSVSVGLMDNSVVKNALAVNSLVTHSTPHYGTVVADAIDYNQIFHEFINIATKAILTDICDLKTDTATEFTRRHQIPKGIKYLAIGANIDADKDGKVDWVENLHNQLPSRILATKTFLKIRDVKEYIVEEEYADLYWPQQNPPLTIPVFTSVVNDEPQFNDSLVSLKSAIPMDATKTVATIGNHNTVLRANPYGDIWTGAQDIVREEVLTGMLKWSVGNENN</sequence>
<keyword evidence="3" id="KW-1185">Reference proteome</keyword>
<evidence type="ECO:0000313" key="3">
    <source>
        <dbReference type="Proteomes" id="UP000002015"/>
    </source>
</evidence>
<organism evidence="2 3">
    <name type="scientific">Shewanella sediminis (strain HAW-EB3)</name>
    <dbReference type="NCBI Taxonomy" id="425104"/>
    <lineage>
        <taxon>Bacteria</taxon>
        <taxon>Pseudomonadati</taxon>
        <taxon>Pseudomonadota</taxon>
        <taxon>Gammaproteobacteria</taxon>
        <taxon>Alteromonadales</taxon>
        <taxon>Shewanellaceae</taxon>
        <taxon>Shewanella</taxon>
    </lineage>
</organism>
<proteinExistence type="predicted"/>